<proteinExistence type="predicted"/>
<evidence type="ECO:0000313" key="6">
    <source>
        <dbReference type="EMBL" id="KAJ8574421.1"/>
    </source>
</evidence>
<accession>A0A9Q1N3S4</accession>
<dbReference type="PANTHER" id="PTHR46031:SF31">
    <property type="entry name" value="DOUBLE-STRANDED RNA-BINDING PROTEIN 1-LIKE"/>
    <property type="match status" value="1"/>
</dbReference>
<feature type="compositionally biased region" description="Polar residues" evidence="4">
    <location>
        <begin position="135"/>
        <end position="150"/>
    </location>
</feature>
<feature type="domain" description="DRBM" evidence="5">
    <location>
        <begin position="13"/>
        <end position="82"/>
    </location>
</feature>
<dbReference type="AlphaFoldDB" id="A0A9Q1N3S4"/>
<dbReference type="EMBL" id="JAJAGQ010000001">
    <property type="protein sequence ID" value="KAJ8574421.1"/>
    <property type="molecule type" value="Genomic_DNA"/>
</dbReference>
<dbReference type="SUPFAM" id="SSF54768">
    <property type="entry name" value="dsRNA-binding domain-like"/>
    <property type="match status" value="1"/>
</dbReference>
<evidence type="ECO:0000256" key="2">
    <source>
        <dbReference type="ARBA" id="ARBA00022884"/>
    </source>
</evidence>
<keyword evidence="1" id="KW-0677">Repeat</keyword>
<evidence type="ECO:0000256" key="1">
    <source>
        <dbReference type="ARBA" id="ARBA00022737"/>
    </source>
</evidence>
<evidence type="ECO:0000256" key="3">
    <source>
        <dbReference type="PROSITE-ProRule" id="PRU00266"/>
    </source>
</evidence>
<gene>
    <name evidence="6" type="ORF">K7X08_026226</name>
</gene>
<name>A0A9Q1N3S4_9SOLA</name>
<keyword evidence="2 3" id="KW-0694">RNA-binding</keyword>
<keyword evidence="7" id="KW-1185">Reference proteome</keyword>
<dbReference type="InterPro" id="IPR014720">
    <property type="entry name" value="dsRBD_dom"/>
</dbReference>
<dbReference type="Gene3D" id="3.30.160.20">
    <property type="match status" value="1"/>
</dbReference>
<feature type="region of interest" description="Disordered" evidence="4">
    <location>
        <begin position="135"/>
        <end position="155"/>
    </location>
</feature>
<evidence type="ECO:0000313" key="7">
    <source>
        <dbReference type="Proteomes" id="UP001152561"/>
    </source>
</evidence>
<dbReference type="PROSITE" id="PS50137">
    <property type="entry name" value="DS_RBD"/>
    <property type="match status" value="1"/>
</dbReference>
<dbReference type="PANTHER" id="PTHR46031">
    <property type="match status" value="1"/>
</dbReference>
<evidence type="ECO:0000256" key="4">
    <source>
        <dbReference type="SAM" id="MobiDB-lite"/>
    </source>
</evidence>
<comment type="caution">
    <text evidence="6">The sequence shown here is derived from an EMBL/GenBank/DDBJ whole genome shotgun (WGS) entry which is preliminary data.</text>
</comment>
<dbReference type="Pfam" id="PF00035">
    <property type="entry name" value="dsrm"/>
    <property type="match status" value="1"/>
</dbReference>
<dbReference type="OrthoDB" id="5274873at2759"/>
<evidence type="ECO:0000259" key="5">
    <source>
        <dbReference type="PROSITE" id="PS50137"/>
    </source>
</evidence>
<dbReference type="Proteomes" id="UP001152561">
    <property type="component" value="Unassembled WGS sequence"/>
</dbReference>
<reference evidence="7" key="1">
    <citation type="journal article" date="2023" name="Proc. Natl. Acad. Sci. U.S.A.">
        <title>Genomic and structural basis for evolution of tropane alkaloid biosynthesis.</title>
        <authorList>
            <person name="Wanga Y.-J."/>
            <person name="Taina T."/>
            <person name="Yua J.-Y."/>
            <person name="Lia J."/>
            <person name="Xua B."/>
            <person name="Chenc J."/>
            <person name="D'Auriad J.C."/>
            <person name="Huanga J.-P."/>
            <person name="Huanga S.-X."/>
        </authorList>
    </citation>
    <scope>NUCLEOTIDE SEQUENCE [LARGE SCALE GENOMIC DNA]</scope>
    <source>
        <strain evidence="7">cv. KIB-2019</strain>
    </source>
</reference>
<protein>
    <recommendedName>
        <fullName evidence="5">DRBM domain-containing protein</fullName>
    </recommendedName>
</protein>
<sequence length="179" mass="19253">MFKIPGACKTAEEAEDAVAQLALMKLITVAFVKTRTSVGERHNLTFFSSVEIEGKIFHGDGAKSKKQAEENAAKVAYIALTKCKSFHAAEPSTVSLDLEGKVVKTEPIMDSLSISVGQEKFKDEKVNASSISHGVQELSVNEKSPSGVTPSKSSIVSKANSSVRMTAETTSYLLSNRIR</sequence>
<dbReference type="GO" id="GO:0003723">
    <property type="term" value="F:RNA binding"/>
    <property type="evidence" value="ECO:0007669"/>
    <property type="project" value="UniProtKB-UniRule"/>
</dbReference>
<organism evidence="6 7">
    <name type="scientific">Anisodus acutangulus</name>
    <dbReference type="NCBI Taxonomy" id="402998"/>
    <lineage>
        <taxon>Eukaryota</taxon>
        <taxon>Viridiplantae</taxon>
        <taxon>Streptophyta</taxon>
        <taxon>Embryophyta</taxon>
        <taxon>Tracheophyta</taxon>
        <taxon>Spermatophyta</taxon>
        <taxon>Magnoliopsida</taxon>
        <taxon>eudicotyledons</taxon>
        <taxon>Gunneridae</taxon>
        <taxon>Pentapetalae</taxon>
        <taxon>asterids</taxon>
        <taxon>lamiids</taxon>
        <taxon>Solanales</taxon>
        <taxon>Solanaceae</taxon>
        <taxon>Solanoideae</taxon>
        <taxon>Hyoscyameae</taxon>
        <taxon>Anisodus</taxon>
    </lineage>
</organism>